<reference evidence="14 15" key="2">
    <citation type="journal article" date="2012" name="PLoS ONE">
        <title>An ancient pathway combining carbon dioxide fixation with the generation and utilization of a sodium ion gradient for ATP synthesis.</title>
        <authorList>
            <person name="Poehlein A."/>
            <person name="Schmidt S."/>
            <person name="Kaster A.K."/>
            <person name="Goenrich M."/>
            <person name="Vollmers J."/>
            <person name="Thurmer A."/>
            <person name="Bertsch J."/>
            <person name="Schuchmann K."/>
            <person name="Voigt B."/>
            <person name="Hecker M."/>
            <person name="Daniel R."/>
            <person name="Thauer R.K."/>
            <person name="Gottschalk G."/>
            <person name="Muller V."/>
        </authorList>
    </citation>
    <scope>NUCLEOTIDE SEQUENCE [LARGE SCALE GENOMIC DNA]</scope>
    <source>
        <strain evidence="15">ATCC 29683 / DSM 1030 / JCM 2381 / KCTC 1655 / WB1</strain>
    </source>
</reference>
<keyword evidence="15" id="KW-1185">Reference proteome</keyword>
<dbReference type="CDD" id="cd00075">
    <property type="entry name" value="HATPase"/>
    <property type="match status" value="1"/>
</dbReference>
<comment type="catalytic activity">
    <reaction evidence="1">
        <text>ATP + protein L-histidine = ADP + protein N-phospho-L-histidine.</text>
        <dbReference type="EC" id="2.7.13.3"/>
    </reaction>
</comment>
<dbReference type="InterPro" id="IPR004358">
    <property type="entry name" value="Sig_transdc_His_kin-like_C"/>
</dbReference>
<keyword evidence="9" id="KW-0902">Two-component regulatory system</keyword>
<evidence type="ECO:0000256" key="3">
    <source>
        <dbReference type="ARBA" id="ARBA00012438"/>
    </source>
</evidence>
<proteinExistence type="predicted"/>
<dbReference type="InterPro" id="IPR005467">
    <property type="entry name" value="His_kinase_dom"/>
</dbReference>
<dbReference type="GO" id="GO:0000155">
    <property type="term" value="F:phosphorelay sensor kinase activity"/>
    <property type="evidence" value="ECO:0007669"/>
    <property type="project" value="InterPro"/>
</dbReference>
<keyword evidence="4" id="KW-0597">Phosphoprotein</keyword>
<feature type="domain" description="HAMP" evidence="13">
    <location>
        <begin position="180"/>
        <end position="233"/>
    </location>
</feature>
<dbReference type="PRINTS" id="PR00344">
    <property type="entry name" value="BCTRLSENSOR"/>
</dbReference>
<evidence type="ECO:0000256" key="2">
    <source>
        <dbReference type="ARBA" id="ARBA00004370"/>
    </source>
</evidence>
<dbReference type="InterPro" id="IPR036890">
    <property type="entry name" value="HATPase_C_sf"/>
</dbReference>
<sequence length="457" mass="51495">MRIFPIQLKKISHKLTVVYALLFFVALVCVNAATLLSIGYYMSQSSIQQLELIDSGLKKEITTLATIPQIDFKNIAQMTNNVDINLIVDGQIVYNTGESYDLPQLTNNATKSIKSTDVGEKELLYLNDQQVLADGKVMTIQIIKDMDNERDYLYVLSGIMLVMDALMLIISILVGYFISKKALNPIDKITSQAKQISASDLTRRIKIKRSDDELSRLADTFNDLIARIQYAYDKQNQFTLDASHELATPLAVIKGYTDLIDRWGKNDPEILNEGIQSIKNELSNMTQLLDTLLFVAKSDNEILKVEKKKFWLNELIEEIVRESKLVTENHVINLDNNDKILITADKRLIKQMLRALIDNSIKYTPLNGTIEMNSQKSKKQAKITISDSGVGIPKDELSHIFDRFYRVDKARSREFGGTGLGLSIVKWIVDNHGGSIDAESDLGKGTKMTISLPLEHS</sequence>
<evidence type="ECO:0000313" key="14">
    <source>
        <dbReference type="EMBL" id="AFA49478.1"/>
    </source>
</evidence>
<dbReference type="InterPro" id="IPR003594">
    <property type="entry name" value="HATPase_dom"/>
</dbReference>
<dbReference type="Gene3D" id="6.10.340.10">
    <property type="match status" value="1"/>
</dbReference>
<name>H6LFJ1_ACEWD</name>
<evidence type="ECO:0000256" key="7">
    <source>
        <dbReference type="ARBA" id="ARBA00022777"/>
    </source>
</evidence>
<dbReference type="eggNOG" id="COG3850">
    <property type="taxonomic scope" value="Bacteria"/>
</dbReference>
<evidence type="ECO:0000256" key="9">
    <source>
        <dbReference type="ARBA" id="ARBA00023012"/>
    </source>
</evidence>
<dbReference type="PANTHER" id="PTHR45436">
    <property type="entry name" value="SENSOR HISTIDINE KINASE YKOH"/>
    <property type="match status" value="1"/>
</dbReference>
<keyword evidence="7 14" id="KW-0418">Kinase</keyword>
<gene>
    <name evidence="14" type="ordered locus">Awo_c27250</name>
</gene>
<dbReference type="SUPFAM" id="SSF47384">
    <property type="entry name" value="Homodimeric domain of signal transducing histidine kinase"/>
    <property type="match status" value="1"/>
</dbReference>
<dbReference type="InterPro" id="IPR003661">
    <property type="entry name" value="HisK_dim/P_dom"/>
</dbReference>
<organism evidence="14 15">
    <name type="scientific">Acetobacterium woodii (strain ATCC 29683 / DSM 1030 / JCM 2381 / KCTC 1655 / WB1)</name>
    <dbReference type="NCBI Taxonomy" id="931626"/>
    <lineage>
        <taxon>Bacteria</taxon>
        <taxon>Bacillati</taxon>
        <taxon>Bacillota</taxon>
        <taxon>Clostridia</taxon>
        <taxon>Eubacteriales</taxon>
        <taxon>Eubacteriaceae</taxon>
        <taxon>Acetobacterium</taxon>
    </lineage>
</organism>
<dbReference type="CDD" id="cd06225">
    <property type="entry name" value="HAMP"/>
    <property type="match status" value="1"/>
</dbReference>
<protein>
    <recommendedName>
        <fullName evidence="3">histidine kinase</fullName>
        <ecNumber evidence="3">2.7.13.3</ecNumber>
    </recommendedName>
</protein>
<dbReference type="EC" id="2.7.13.3" evidence="3"/>
<evidence type="ECO:0000256" key="11">
    <source>
        <dbReference type="SAM" id="Phobius"/>
    </source>
</evidence>
<dbReference type="GO" id="GO:0005886">
    <property type="term" value="C:plasma membrane"/>
    <property type="evidence" value="ECO:0007669"/>
    <property type="project" value="TreeGrafter"/>
</dbReference>
<keyword evidence="8 11" id="KW-1133">Transmembrane helix</keyword>
<dbReference type="SUPFAM" id="SSF55874">
    <property type="entry name" value="ATPase domain of HSP90 chaperone/DNA topoisomerase II/histidine kinase"/>
    <property type="match status" value="1"/>
</dbReference>
<evidence type="ECO:0000256" key="6">
    <source>
        <dbReference type="ARBA" id="ARBA00022692"/>
    </source>
</evidence>
<dbReference type="PROSITE" id="PS50885">
    <property type="entry name" value="HAMP"/>
    <property type="match status" value="1"/>
</dbReference>
<feature type="transmembrane region" description="Helical" evidence="11">
    <location>
        <begin position="152"/>
        <end position="178"/>
    </location>
</feature>
<keyword evidence="10 11" id="KW-0472">Membrane</keyword>
<dbReference type="KEGG" id="awo:Awo_c27250"/>
<dbReference type="EMBL" id="CP002987">
    <property type="protein sequence ID" value="AFA49478.1"/>
    <property type="molecule type" value="Genomic_DNA"/>
</dbReference>
<dbReference type="PROSITE" id="PS50109">
    <property type="entry name" value="HIS_KIN"/>
    <property type="match status" value="1"/>
</dbReference>
<dbReference type="HOGENOM" id="CLU_000445_89_6_9"/>
<dbReference type="Pfam" id="PF02518">
    <property type="entry name" value="HATPase_c"/>
    <property type="match status" value="1"/>
</dbReference>
<dbReference type="Gene3D" id="3.30.565.10">
    <property type="entry name" value="Histidine kinase-like ATPase, C-terminal domain"/>
    <property type="match status" value="1"/>
</dbReference>
<dbReference type="CDD" id="cd00082">
    <property type="entry name" value="HisKA"/>
    <property type="match status" value="1"/>
</dbReference>
<reference evidence="15" key="1">
    <citation type="submission" date="2011-07" db="EMBL/GenBank/DDBJ databases">
        <title>Complete genome sequence of Acetobacterium woodii.</title>
        <authorList>
            <person name="Poehlein A."/>
            <person name="Schmidt S."/>
            <person name="Kaster A.-K."/>
            <person name="Goenrich M."/>
            <person name="Vollmers J."/>
            <person name="Thuermer A."/>
            <person name="Gottschalk G."/>
            <person name="Thauer R.K."/>
            <person name="Daniel R."/>
            <person name="Mueller V."/>
        </authorList>
    </citation>
    <scope>NUCLEOTIDE SEQUENCE [LARGE SCALE GENOMIC DNA]</scope>
    <source>
        <strain evidence="15">ATCC 29683 / DSM 1030 / JCM 2381 / KCTC 1655 / WB1</strain>
    </source>
</reference>
<accession>H6LFJ1</accession>
<dbReference type="InterPro" id="IPR050428">
    <property type="entry name" value="TCS_sensor_his_kinase"/>
</dbReference>
<feature type="domain" description="Histidine kinase" evidence="12">
    <location>
        <begin position="241"/>
        <end position="456"/>
    </location>
</feature>
<dbReference type="AlphaFoldDB" id="H6LFJ1"/>
<dbReference type="SMART" id="SM00387">
    <property type="entry name" value="HATPase_c"/>
    <property type="match status" value="1"/>
</dbReference>
<dbReference type="Pfam" id="PF00672">
    <property type="entry name" value="HAMP"/>
    <property type="match status" value="1"/>
</dbReference>
<dbReference type="Proteomes" id="UP000007177">
    <property type="component" value="Chromosome"/>
</dbReference>
<dbReference type="InterPro" id="IPR036097">
    <property type="entry name" value="HisK_dim/P_sf"/>
</dbReference>
<dbReference type="SMART" id="SM00304">
    <property type="entry name" value="HAMP"/>
    <property type="match status" value="1"/>
</dbReference>
<dbReference type="OrthoDB" id="9813151at2"/>
<evidence type="ECO:0000256" key="4">
    <source>
        <dbReference type="ARBA" id="ARBA00022553"/>
    </source>
</evidence>
<dbReference type="InterPro" id="IPR003660">
    <property type="entry name" value="HAMP_dom"/>
</dbReference>
<dbReference type="STRING" id="931626.Awo_c27250"/>
<evidence type="ECO:0000259" key="12">
    <source>
        <dbReference type="PROSITE" id="PS50109"/>
    </source>
</evidence>
<evidence type="ECO:0000256" key="8">
    <source>
        <dbReference type="ARBA" id="ARBA00022989"/>
    </source>
</evidence>
<dbReference type="SMART" id="SM00388">
    <property type="entry name" value="HisKA"/>
    <property type="match status" value="1"/>
</dbReference>
<keyword evidence="6 11" id="KW-0812">Transmembrane</keyword>
<evidence type="ECO:0000256" key="5">
    <source>
        <dbReference type="ARBA" id="ARBA00022679"/>
    </source>
</evidence>
<evidence type="ECO:0000259" key="13">
    <source>
        <dbReference type="PROSITE" id="PS50885"/>
    </source>
</evidence>
<keyword evidence="5 14" id="KW-0808">Transferase</keyword>
<dbReference type="eggNOG" id="COG5002">
    <property type="taxonomic scope" value="Bacteria"/>
</dbReference>
<dbReference type="PANTHER" id="PTHR45436:SF5">
    <property type="entry name" value="SENSOR HISTIDINE KINASE TRCS"/>
    <property type="match status" value="1"/>
</dbReference>
<dbReference type="SUPFAM" id="SSF158472">
    <property type="entry name" value="HAMP domain-like"/>
    <property type="match status" value="1"/>
</dbReference>
<evidence type="ECO:0000256" key="10">
    <source>
        <dbReference type="ARBA" id="ARBA00023136"/>
    </source>
</evidence>
<dbReference type="RefSeq" id="WP_014357076.1">
    <property type="nucleotide sequence ID" value="NC_016894.1"/>
</dbReference>
<evidence type="ECO:0000313" key="15">
    <source>
        <dbReference type="Proteomes" id="UP000007177"/>
    </source>
</evidence>
<dbReference type="Gene3D" id="1.10.287.130">
    <property type="match status" value="1"/>
</dbReference>
<dbReference type="FunFam" id="3.30.565.10:FF:000006">
    <property type="entry name" value="Sensor histidine kinase WalK"/>
    <property type="match status" value="1"/>
</dbReference>
<dbReference type="Pfam" id="PF00512">
    <property type="entry name" value="HisKA"/>
    <property type="match status" value="1"/>
</dbReference>
<comment type="subcellular location">
    <subcellularLocation>
        <location evidence="2">Membrane</location>
    </subcellularLocation>
</comment>
<evidence type="ECO:0000256" key="1">
    <source>
        <dbReference type="ARBA" id="ARBA00000085"/>
    </source>
</evidence>